<feature type="region of interest" description="Disordered" evidence="1">
    <location>
        <begin position="132"/>
        <end position="166"/>
    </location>
</feature>
<evidence type="ECO:0000313" key="3">
    <source>
        <dbReference type="EMBL" id="KGD65857.1"/>
    </source>
</evidence>
<gene>
    <name evidence="3" type="ORF">Y5S_01081</name>
</gene>
<proteinExistence type="predicted"/>
<keyword evidence="2" id="KW-0472">Membrane</keyword>
<dbReference type="PROSITE" id="PS00409">
    <property type="entry name" value="PROKAR_NTER_METHYL"/>
    <property type="match status" value="1"/>
</dbReference>
<evidence type="ECO:0000256" key="2">
    <source>
        <dbReference type="SAM" id="Phobius"/>
    </source>
</evidence>
<keyword evidence="4" id="KW-1185">Reference proteome</keyword>
<comment type="caution">
    <text evidence="3">The sequence shown here is derived from an EMBL/GenBank/DDBJ whole genome shotgun (WGS) entry which is preliminary data.</text>
</comment>
<dbReference type="InterPro" id="IPR012902">
    <property type="entry name" value="N_methyl_site"/>
</dbReference>
<feature type="region of interest" description="Disordered" evidence="1">
    <location>
        <begin position="203"/>
        <end position="227"/>
    </location>
</feature>
<dbReference type="SUPFAM" id="SSF54523">
    <property type="entry name" value="Pili subunits"/>
    <property type="match status" value="1"/>
</dbReference>
<evidence type="ECO:0000256" key="1">
    <source>
        <dbReference type="SAM" id="MobiDB-lite"/>
    </source>
</evidence>
<dbReference type="NCBIfam" id="TIGR02532">
    <property type="entry name" value="IV_pilin_GFxxxE"/>
    <property type="match status" value="1"/>
</dbReference>
<feature type="transmembrane region" description="Helical" evidence="2">
    <location>
        <begin position="12"/>
        <end position="30"/>
    </location>
</feature>
<dbReference type="eggNOG" id="COG4969">
    <property type="taxonomic scope" value="Bacteria"/>
</dbReference>
<dbReference type="OrthoDB" id="6076129at2"/>
<dbReference type="AlphaFoldDB" id="A0A095SMP5"/>
<dbReference type="RefSeq" id="WP_052041417.1">
    <property type="nucleotide sequence ID" value="NZ_ARXV01000003.1"/>
</dbReference>
<organism evidence="3 4">
    <name type="scientific">Alcanivorax nanhaiticus</name>
    <dbReference type="NCBI Taxonomy" id="1177154"/>
    <lineage>
        <taxon>Bacteria</taxon>
        <taxon>Pseudomonadati</taxon>
        <taxon>Pseudomonadota</taxon>
        <taxon>Gammaproteobacteria</taxon>
        <taxon>Oceanospirillales</taxon>
        <taxon>Alcanivoracaceae</taxon>
        <taxon>Alcanivorax</taxon>
    </lineage>
</organism>
<evidence type="ECO:0000313" key="4">
    <source>
        <dbReference type="Proteomes" id="UP000029444"/>
    </source>
</evidence>
<dbReference type="Gene3D" id="3.55.40.10">
    <property type="entry name" value="minor pseudopilin epsh domain"/>
    <property type="match status" value="1"/>
</dbReference>
<dbReference type="PATRIC" id="fig|1177154.3.peg.1097"/>
<dbReference type="InterPro" id="IPR045584">
    <property type="entry name" value="Pilin-like"/>
</dbReference>
<reference evidence="3 4" key="1">
    <citation type="submission" date="2012-09" db="EMBL/GenBank/DDBJ databases">
        <title>Genome Sequence of alkane-degrading Bacterium Alcanivorax sp. 19-m-6.</title>
        <authorList>
            <person name="Lai Q."/>
            <person name="Shao Z."/>
        </authorList>
    </citation>
    <scope>NUCLEOTIDE SEQUENCE [LARGE SCALE GENOMIC DNA]</scope>
    <source>
        <strain evidence="3 4">19-m-6</strain>
    </source>
</reference>
<feature type="compositionally biased region" description="Basic and acidic residues" evidence="1">
    <location>
        <begin position="148"/>
        <end position="161"/>
    </location>
</feature>
<keyword evidence="2" id="KW-0812">Transmembrane</keyword>
<dbReference type="EMBL" id="ARXV01000003">
    <property type="protein sequence ID" value="KGD65857.1"/>
    <property type="molecule type" value="Genomic_DNA"/>
</dbReference>
<feature type="compositionally biased region" description="Acidic residues" evidence="1">
    <location>
        <begin position="211"/>
        <end position="227"/>
    </location>
</feature>
<protein>
    <submittedName>
        <fullName evidence="3">General secretion pathway protein H</fullName>
    </submittedName>
</protein>
<name>A0A095SMP5_9GAMM</name>
<dbReference type="Pfam" id="PF07963">
    <property type="entry name" value="N_methyl"/>
    <property type="match status" value="1"/>
</dbReference>
<dbReference type="Proteomes" id="UP000029444">
    <property type="component" value="Unassembled WGS sequence"/>
</dbReference>
<sequence>MSATARQSGFTLLEIMVVVMLIGLLTAVIATQGNWTLSEDGLEEESSRLRDTLELLNEESLFSGHLLALRLRSDGWTPLVYDRDEKAFIAIDNTSLKGRSLGAELTLEWQVDVLEDDEIALSAVAENLVKEDVMATPEGLSQDDEGDETSRDTTETKKQKEDEDLPQVFFFPSGEVTPVTLTLLSNDERANSELEGYQRWQISALGQVTDPDADPEEEDDDPFEEEQ</sequence>
<keyword evidence="2" id="KW-1133">Transmembrane helix</keyword>
<dbReference type="STRING" id="1177154.Y5S_01081"/>
<accession>A0A095SMP5</accession>